<dbReference type="CDD" id="cd00685">
    <property type="entry name" value="Trans_IPPS_HT"/>
    <property type="match status" value="1"/>
</dbReference>
<dbReference type="InterPro" id="IPR000092">
    <property type="entry name" value="Polyprenyl_synt"/>
</dbReference>
<dbReference type="GO" id="GO:0046872">
    <property type="term" value="F:metal ion binding"/>
    <property type="evidence" value="ECO:0007669"/>
    <property type="project" value="UniProtKB-KW"/>
</dbReference>
<evidence type="ECO:0000256" key="5">
    <source>
        <dbReference type="ARBA" id="ARBA00022842"/>
    </source>
</evidence>
<reference evidence="7" key="1">
    <citation type="journal article" date="2018" name="Antonie Van Leeuwenhoek">
        <title>Proteinivorax hydrogeniformans sp. nov., an anaerobic, haloalkaliphilic bacterium fermenting proteinaceous compounds with high hydrogen production.</title>
        <authorList>
            <person name="Boltyanskaya Y."/>
            <person name="Detkova E."/>
            <person name="Pimenov N."/>
            <person name="Kevbrin V."/>
        </authorList>
    </citation>
    <scope>NUCLEOTIDE SEQUENCE</scope>
    <source>
        <strain evidence="7">Z-710</strain>
    </source>
</reference>
<dbReference type="SFLD" id="SFLDS00005">
    <property type="entry name" value="Isoprenoid_Synthase_Type_I"/>
    <property type="match status" value="1"/>
</dbReference>
<reference evidence="7" key="2">
    <citation type="submission" date="2024-06" db="EMBL/GenBank/DDBJ databases">
        <authorList>
            <person name="Petrova K.O."/>
            <person name="Toshchakov S.V."/>
            <person name="Boltjanskaja Y.V."/>
            <person name="Kevbrin V.V."/>
        </authorList>
    </citation>
    <scope>NUCLEOTIDE SEQUENCE</scope>
    <source>
        <strain evidence="7">Z-710</strain>
    </source>
</reference>
<dbReference type="PROSITE" id="PS00444">
    <property type="entry name" value="POLYPRENYL_SYNTHASE_2"/>
    <property type="match status" value="1"/>
</dbReference>
<evidence type="ECO:0000256" key="4">
    <source>
        <dbReference type="ARBA" id="ARBA00022723"/>
    </source>
</evidence>
<dbReference type="InterPro" id="IPR033749">
    <property type="entry name" value="Polyprenyl_synt_CS"/>
</dbReference>
<dbReference type="RefSeq" id="WP_353892267.1">
    <property type="nucleotide sequence ID" value="NZ_CP159485.1"/>
</dbReference>
<evidence type="ECO:0000256" key="3">
    <source>
        <dbReference type="ARBA" id="ARBA00022679"/>
    </source>
</evidence>
<keyword evidence="4" id="KW-0479">Metal-binding</keyword>
<protein>
    <submittedName>
        <fullName evidence="7">Polyprenyl synthetase family protein</fullName>
    </submittedName>
</protein>
<comment type="similarity">
    <text evidence="2 6">Belongs to the FPP/GGPP synthase family.</text>
</comment>
<dbReference type="Pfam" id="PF00348">
    <property type="entry name" value="polyprenyl_synt"/>
    <property type="match status" value="1"/>
</dbReference>
<accession>A0AAU8HPW9</accession>
<keyword evidence="3 6" id="KW-0808">Transferase</keyword>
<comment type="cofactor">
    <cofactor evidence="1">
        <name>Mg(2+)</name>
        <dbReference type="ChEBI" id="CHEBI:18420"/>
    </cofactor>
</comment>
<evidence type="ECO:0000256" key="2">
    <source>
        <dbReference type="ARBA" id="ARBA00006706"/>
    </source>
</evidence>
<evidence type="ECO:0000313" key="7">
    <source>
        <dbReference type="EMBL" id="XCI27690.1"/>
    </source>
</evidence>
<evidence type="ECO:0000256" key="6">
    <source>
        <dbReference type="RuleBase" id="RU004466"/>
    </source>
</evidence>
<dbReference type="PROSITE" id="PS00723">
    <property type="entry name" value="POLYPRENYL_SYNTHASE_1"/>
    <property type="match status" value="1"/>
</dbReference>
<sequence>MLNSLETDLKSKSVIEDMLSEVEARLLEYTQSESEKSQYLAQYLIKRGGKRLRPLLVILSAGPDNRKEAVDVGVAAELIHTASLIHDDIVDSSKMRRGASTINSKWSDGIAVLVGDFLFAKAFEILSIYQHKEVLATFTKAITAMSVGEIEQLSNRNNLNKSYEQYYREIFGKTATLLAACCKSGGQLAGVSDIELTALETYGLELGYSFQVIDDLLDVVGCSNELGKPKFQDLKEGNITLPIINLLEKDQELEVIKTLQIESRIDFSVVSQLVVKANVIEYCQNVARGHIDNCLKSIEIIKSDTQKEILKNIAEMTLKREK</sequence>
<organism evidence="7">
    <name type="scientific">Proteinivorax hydrogeniformans</name>
    <dbReference type="NCBI Taxonomy" id="1826727"/>
    <lineage>
        <taxon>Bacteria</taxon>
        <taxon>Bacillati</taxon>
        <taxon>Bacillota</taxon>
        <taxon>Clostridia</taxon>
        <taxon>Eubacteriales</taxon>
        <taxon>Proteinivoracaceae</taxon>
        <taxon>Proteinivorax</taxon>
    </lineage>
</organism>
<evidence type="ECO:0000256" key="1">
    <source>
        <dbReference type="ARBA" id="ARBA00001946"/>
    </source>
</evidence>
<dbReference type="EMBL" id="CP159485">
    <property type="protein sequence ID" value="XCI27690.1"/>
    <property type="molecule type" value="Genomic_DNA"/>
</dbReference>
<dbReference type="GO" id="GO:0008299">
    <property type="term" value="P:isoprenoid biosynthetic process"/>
    <property type="evidence" value="ECO:0007669"/>
    <property type="project" value="InterPro"/>
</dbReference>
<dbReference type="GO" id="GO:0004659">
    <property type="term" value="F:prenyltransferase activity"/>
    <property type="evidence" value="ECO:0007669"/>
    <property type="project" value="InterPro"/>
</dbReference>
<gene>
    <name evidence="7" type="ORF">PRVXH_001599</name>
</gene>
<dbReference type="InterPro" id="IPR008949">
    <property type="entry name" value="Isoprenoid_synthase_dom_sf"/>
</dbReference>
<dbReference type="AlphaFoldDB" id="A0AAU8HPW9"/>
<name>A0AAU8HPW9_9FIRM</name>
<keyword evidence="5" id="KW-0460">Magnesium</keyword>
<dbReference type="Gene3D" id="1.10.600.10">
    <property type="entry name" value="Farnesyl Diphosphate Synthase"/>
    <property type="match status" value="1"/>
</dbReference>
<proteinExistence type="inferred from homology"/>
<dbReference type="PANTHER" id="PTHR12001:SF69">
    <property type="entry name" value="ALL TRANS-POLYPRENYL-DIPHOSPHATE SYNTHASE PDSS1"/>
    <property type="match status" value="1"/>
</dbReference>
<dbReference type="PANTHER" id="PTHR12001">
    <property type="entry name" value="GERANYLGERANYL PYROPHOSPHATE SYNTHASE"/>
    <property type="match status" value="1"/>
</dbReference>
<dbReference type="SUPFAM" id="SSF48576">
    <property type="entry name" value="Terpenoid synthases"/>
    <property type="match status" value="1"/>
</dbReference>